<evidence type="ECO:0000256" key="2">
    <source>
        <dbReference type="PROSITE-ProRule" id="PRU00497"/>
    </source>
</evidence>
<dbReference type="OrthoDB" id="6433771at2759"/>
<dbReference type="STRING" id="418985.A0A1V9XVA6"/>
<accession>A0A1V9XVA6</accession>
<dbReference type="PROSITE" id="PS51155">
    <property type="entry name" value="CHIT_BIND_RR_2"/>
    <property type="match status" value="1"/>
</dbReference>
<dbReference type="Proteomes" id="UP000192247">
    <property type="component" value="Unassembled WGS sequence"/>
</dbReference>
<organism evidence="4 5">
    <name type="scientific">Tropilaelaps mercedesae</name>
    <dbReference type="NCBI Taxonomy" id="418985"/>
    <lineage>
        <taxon>Eukaryota</taxon>
        <taxon>Metazoa</taxon>
        <taxon>Ecdysozoa</taxon>
        <taxon>Arthropoda</taxon>
        <taxon>Chelicerata</taxon>
        <taxon>Arachnida</taxon>
        <taxon>Acari</taxon>
        <taxon>Parasitiformes</taxon>
        <taxon>Mesostigmata</taxon>
        <taxon>Gamasina</taxon>
        <taxon>Dermanyssoidea</taxon>
        <taxon>Laelapidae</taxon>
        <taxon>Tropilaelaps</taxon>
    </lineage>
</organism>
<dbReference type="AlphaFoldDB" id="A0A1V9XVA6"/>
<dbReference type="InParanoid" id="A0A1V9XVA6"/>
<feature type="region of interest" description="Disordered" evidence="3">
    <location>
        <begin position="119"/>
        <end position="169"/>
    </location>
</feature>
<evidence type="ECO:0000256" key="1">
    <source>
        <dbReference type="ARBA" id="ARBA00022460"/>
    </source>
</evidence>
<dbReference type="GO" id="GO:0062129">
    <property type="term" value="C:chitin-based extracellular matrix"/>
    <property type="evidence" value="ECO:0007669"/>
    <property type="project" value="TreeGrafter"/>
</dbReference>
<keyword evidence="1 2" id="KW-0193">Cuticle</keyword>
<dbReference type="InterPro" id="IPR000618">
    <property type="entry name" value="Insect_cuticle"/>
</dbReference>
<evidence type="ECO:0000256" key="3">
    <source>
        <dbReference type="SAM" id="MobiDB-lite"/>
    </source>
</evidence>
<dbReference type="GO" id="GO:0008010">
    <property type="term" value="F:structural constituent of chitin-based larval cuticle"/>
    <property type="evidence" value="ECO:0007669"/>
    <property type="project" value="TreeGrafter"/>
</dbReference>
<dbReference type="PANTHER" id="PTHR10380">
    <property type="entry name" value="CUTICLE PROTEIN"/>
    <property type="match status" value="1"/>
</dbReference>
<sequence>LAVVASVSLGVAIAGHFGGGHGGSYEGGHGGVDISNHVGNHAAIGSDDGGNYGHEEQYAPQPYKFGYRVNEEWGQQHREEQADGHGNVVGSYGFTDAHGIYRQVNYIADKFGFRAQIKTNEPGTAPSAPADAHIDSHAHQHVPHHAPAAQSGRHGHYEEVDEGHHGIRA</sequence>
<keyword evidence="5" id="KW-1185">Reference proteome</keyword>
<gene>
    <name evidence="4" type="ORF">BIW11_07144</name>
</gene>
<protein>
    <submittedName>
        <fullName evidence="4">Cuticle protein 14-like</fullName>
    </submittedName>
</protein>
<name>A0A1V9XVA6_9ACAR</name>
<evidence type="ECO:0000313" key="5">
    <source>
        <dbReference type="Proteomes" id="UP000192247"/>
    </source>
</evidence>
<evidence type="ECO:0000313" key="4">
    <source>
        <dbReference type="EMBL" id="OQR77362.1"/>
    </source>
</evidence>
<dbReference type="PANTHER" id="PTHR10380:SF173">
    <property type="entry name" value="CUTICULAR PROTEIN 47EF, ISOFORM C-RELATED"/>
    <property type="match status" value="1"/>
</dbReference>
<proteinExistence type="predicted"/>
<reference evidence="4 5" key="1">
    <citation type="journal article" date="2017" name="Gigascience">
        <title>Draft genome of the honey bee ectoparasitic mite, Tropilaelaps mercedesae, is shaped by the parasitic life history.</title>
        <authorList>
            <person name="Dong X."/>
            <person name="Armstrong S.D."/>
            <person name="Xia D."/>
            <person name="Makepeace B.L."/>
            <person name="Darby A.C."/>
            <person name="Kadowaki T."/>
        </authorList>
    </citation>
    <scope>NUCLEOTIDE SEQUENCE [LARGE SCALE GENOMIC DNA]</scope>
    <source>
        <strain evidence="4">Wuxi-XJTLU</strain>
    </source>
</reference>
<dbReference type="Pfam" id="PF00379">
    <property type="entry name" value="Chitin_bind_4"/>
    <property type="match status" value="1"/>
</dbReference>
<feature type="non-terminal residue" evidence="4">
    <location>
        <position position="1"/>
    </location>
</feature>
<comment type="caution">
    <text evidence="4">The sequence shown here is derived from an EMBL/GenBank/DDBJ whole genome shotgun (WGS) entry which is preliminary data.</text>
</comment>
<dbReference type="EMBL" id="MNPL01003628">
    <property type="protein sequence ID" value="OQR77362.1"/>
    <property type="molecule type" value="Genomic_DNA"/>
</dbReference>
<feature type="compositionally biased region" description="Basic and acidic residues" evidence="3">
    <location>
        <begin position="155"/>
        <end position="169"/>
    </location>
</feature>
<dbReference type="InterPro" id="IPR050468">
    <property type="entry name" value="Cuticle_Struct_Prot"/>
</dbReference>